<protein>
    <recommendedName>
        <fullName evidence="4">Secreted protein</fullName>
    </recommendedName>
</protein>
<gene>
    <name evidence="2" type="ORF">FHR36_007860</name>
</gene>
<proteinExistence type="predicted"/>
<organism evidence="2 3">
    <name type="scientific">Kitasatospora paracochleata</name>
    <dbReference type="NCBI Taxonomy" id="58354"/>
    <lineage>
        <taxon>Bacteria</taxon>
        <taxon>Bacillati</taxon>
        <taxon>Actinomycetota</taxon>
        <taxon>Actinomycetes</taxon>
        <taxon>Kitasatosporales</taxon>
        <taxon>Streptomycetaceae</taxon>
        <taxon>Kitasatospora</taxon>
    </lineage>
</organism>
<evidence type="ECO:0000313" key="3">
    <source>
        <dbReference type="Proteomes" id="UP001206483"/>
    </source>
</evidence>
<evidence type="ECO:0000313" key="2">
    <source>
        <dbReference type="EMBL" id="MCP2314659.1"/>
    </source>
</evidence>
<feature type="region of interest" description="Disordered" evidence="1">
    <location>
        <begin position="18"/>
        <end position="49"/>
    </location>
</feature>
<dbReference type="EMBL" id="JAMZDX010000009">
    <property type="protein sequence ID" value="MCP2314659.1"/>
    <property type="molecule type" value="Genomic_DNA"/>
</dbReference>
<dbReference type="RefSeq" id="WP_253805031.1">
    <property type="nucleotide sequence ID" value="NZ_JAMZDX010000009.1"/>
</dbReference>
<reference evidence="2 3" key="1">
    <citation type="submission" date="2022-06" db="EMBL/GenBank/DDBJ databases">
        <title>Sequencing the genomes of 1000 actinobacteria strains.</title>
        <authorList>
            <person name="Klenk H.-P."/>
        </authorList>
    </citation>
    <scope>NUCLEOTIDE SEQUENCE [LARGE SCALE GENOMIC DNA]</scope>
    <source>
        <strain evidence="2 3">DSM 41656</strain>
    </source>
</reference>
<accession>A0ABT1JBP4</accession>
<name>A0ABT1JBP4_9ACTN</name>
<keyword evidence="3" id="KW-1185">Reference proteome</keyword>
<comment type="caution">
    <text evidence="2">The sequence shown here is derived from an EMBL/GenBank/DDBJ whole genome shotgun (WGS) entry which is preliminary data.</text>
</comment>
<dbReference type="Proteomes" id="UP001206483">
    <property type="component" value="Unassembled WGS sequence"/>
</dbReference>
<evidence type="ECO:0000256" key="1">
    <source>
        <dbReference type="SAM" id="MobiDB-lite"/>
    </source>
</evidence>
<evidence type="ECO:0008006" key="4">
    <source>
        <dbReference type="Google" id="ProtNLM"/>
    </source>
</evidence>
<sequence>MVVTVLAAPAVVLAGGVDGDTHRPAGRLGSVEASSEARGATPSARGSLKEAWPVSAATCCP</sequence>